<evidence type="ECO:0000313" key="3">
    <source>
        <dbReference type="EMBL" id="NMW31554.1"/>
    </source>
</evidence>
<keyword evidence="4" id="KW-1185">Reference proteome</keyword>
<evidence type="ECO:0000313" key="4">
    <source>
        <dbReference type="Proteomes" id="UP000561181"/>
    </source>
</evidence>
<dbReference type="InterPro" id="IPR009081">
    <property type="entry name" value="PP-bd_ACP"/>
</dbReference>
<dbReference type="RefSeq" id="WP_170011106.1">
    <property type="nucleotide sequence ID" value="NZ_JABCRE010000002.1"/>
</dbReference>
<name>A0A848QKD2_9SPHN</name>
<dbReference type="PROSITE" id="PS50075">
    <property type="entry name" value="CARRIER"/>
    <property type="match status" value="1"/>
</dbReference>
<proteinExistence type="predicted"/>
<comment type="caution">
    <text evidence="3">The sequence shown here is derived from an EMBL/GenBank/DDBJ whole genome shotgun (WGS) entry which is preliminary data.</text>
</comment>
<dbReference type="Pfam" id="PF00550">
    <property type="entry name" value="PP-binding"/>
    <property type="match status" value="1"/>
</dbReference>
<feature type="region of interest" description="Disordered" evidence="1">
    <location>
        <begin position="1"/>
        <end position="22"/>
    </location>
</feature>
<gene>
    <name evidence="3" type="ORF">HKD42_05730</name>
</gene>
<organism evidence="3 4">
    <name type="scientific">Pontixanthobacter rizhaonensis</name>
    <dbReference type="NCBI Taxonomy" id="2730337"/>
    <lineage>
        <taxon>Bacteria</taxon>
        <taxon>Pseudomonadati</taxon>
        <taxon>Pseudomonadota</taxon>
        <taxon>Alphaproteobacteria</taxon>
        <taxon>Sphingomonadales</taxon>
        <taxon>Erythrobacteraceae</taxon>
        <taxon>Pontixanthobacter</taxon>
    </lineage>
</organism>
<dbReference type="SUPFAM" id="SSF47336">
    <property type="entry name" value="ACP-like"/>
    <property type="match status" value="1"/>
</dbReference>
<dbReference type="Proteomes" id="UP000561181">
    <property type="component" value="Unassembled WGS sequence"/>
</dbReference>
<dbReference type="Gene3D" id="1.10.1200.10">
    <property type="entry name" value="ACP-like"/>
    <property type="match status" value="1"/>
</dbReference>
<evidence type="ECO:0000259" key="2">
    <source>
        <dbReference type="PROSITE" id="PS50075"/>
    </source>
</evidence>
<dbReference type="InterPro" id="IPR036736">
    <property type="entry name" value="ACP-like_sf"/>
</dbReference>
<reference evidence="3 4" key="1">
    <citation type="submission" date="2020-04" db="EMBL/GenBank/DDBJ databases">
        <authorList>
            <person name="Liu A."/>
        </authorList>
    </citation>
    <scope>NUCLEOTIDE SEQUENCE [LARGE SCALE GENOMIC DNA]</scope>
    <source>
        <strain evidence="3 4">RZ02</strain>
    </source>
</reference>
<dbReference type="AlphaFoldDB" id="A0A848QKD2"/>
<feature type="compositionally biased region" description="Basic and acidic residues" evidence="1">
    <location>
        <begin position="1"/>
        <end position="17"/>
    </location>
</feature>
<accession>A0A848QKD2</accession>
<protein>
    <submittedName>
        <fullName evidence="3">Acyl carrier protein</fullName>
    </submittedName>
</protein>
<dbReference type="EMBL" id="JABCRE010000002">
    <property type="protein sequence ID" value="NMW31554.1"/>
    <property type="molecule type" value="Genomic_DNA"/>
</dbReference>
<feature type="domain" description="Carrier" evidence="2">
    <location>
        <begin position="24"/>
        <end position="105"/>
    </location>
</feature>
<sequence length="108" mass="11601">MNGKRVTEAPENAERKSGLAPSRQAIDTQLRSILCDVLGLDADDVETFDGDTGLFGHLPELDSMAVAGLLTEMEDRMDIIIDDDDVDGEMLETFGGLLAFAEAKAIEG</sequence>
<evidence type="ECO:0000256" key="1">
    <source>
        <dbReference type="SAM" id="MobiDB-lite"/>
    </source>
</evidence>